<evidence type="ECO:0000313" key="3">
    <source>
        <dbReference type="Proteomes" id="UP000199109"/>
    </source>
</evidence>
<dbReference type="InterPro" id="IPR052189">
    <property type="entry name" value="L-asp_N-monooxygenase_NS-form"/>
</dbReference>
<gene>
    <name evidence="2" type="ORF">SAMN05421636_10828</name>
</gene>
<dbReference type="InterPro" id="IPR038732">
    <property type="entry name" value="HpyO/CreE_NAD-binding"/>
</dbReference>
<name>A0A1G7G9G0_9FLAO</name>
<dbReference type="Pfam" id="PF13454">
    <property type="entry name" value="NAD_binding_9"/>
    <property type="match status" value="1"/>
</dbReference>
<dbReference type="OrthoDB" id="6309046at2"/>
<evidence type="ECO:0000313" key="2">
    <source>
        <dbReference type="EMBL" id="SDE84715.1"/>
    </source>
</evidence>
<dbReference type="SUPFAM" id="SSF51905">
    <property type="entry name" value="FAD/NAD(P)-binding domain"/>
    <property type="match status" value="1"/>
</dbReference>
<proteinExistence type="predicted"/>
<dbReference type="STRING" id="641691.SAMN05421636_10828"/>
<organism evidence="2 3">
    <name type="scientific">Pricia antarctica</name>
    <dbReference type="NCBI Taxonomy" id="641691"/>
    <lineage>
        <taxon>Bacteria</taxon>
        <taxon>Pseudomonadati</taxon>
        <taxon>Bacteroidota</taxon>
        <taxon>Flavobacteriia</taxon>
        <taxon>Flavobacteriales</taxon>
        <taxon>Flavobacteriaceae</taxon>
        <taxon>Pricia</taxon>
    </lineage>
</organism>
<dbReference type="AlphaFoldDB" id="A0A1G7G9G0"/>
<accession>A0A1G7G9G0</accession>
<dbReference type="InterPro" id="IPR036188">
    <property type="entry name" value="FAD/NAD-bd_sf"/>
</dbReference>
<dbReference type="Gene3D" id="3.50.50.60">
    <property type="entry name" value="FAD/NAD(P)-binding domain"/>
    <property type="match status" value="1"/>
</dbReference>
<dbReference type="EMBL" id="FNAO01000008">
    <property type="protein sequence ID" value="SDE84715.1"/>
    <property type="molecule type" value="Genomic_DNA"/>
</dbReference>
<feature type="domain" description="FAD-dependent urate hydroxylase HpyO/Asp monooxygenase CreE-like FAD/NAD(P)-binding" evidence="1">
    <location>
        <begin position="7"/>
        <end position="172"/>
    </location>
</feature>
<evidence type="ECO:0000259" key="1">
    <source>
        <dbReference type="Pfam" id="PF13454"/>
    </source>
</evidence>
<dbReference type="PANTHER" id="PTHR40254">
    <property type="entry name" value="BLR0577 PROTEIN"/>
    <property type="match status" value="1"/>
</dbReference>
<protein>
    <submittedName>
        <fullName evidence="2">FAD-NAD(P)-binding</fullName>
    </submittedName>
</protein>
<dbReference type="RefSeq" id="WP_091871178.1">
    <property type="nucleotide sequence ID" value="NZ_FNAO01000008.1"/>
</dbReference>
<keyword evidence="3" id="KW-1185">Reference proteome</keyword>
<reference evidence="2 3" key="1">
    <citation type="submission" date="2016-10" db="EMBL/GenBank/DDBJ databases">
        <authorList>
            <person name="de Groot N.N."/>
        </authorList>
    </citation>
    <scope>NUCLEOTIDE SEQUENCE [LARGE SCALE GENOMIC DNA]</scope>
    <source>
        <strain evidence="2 3">DSM 23421</strain>
    </source>
</reference>
<sequence length="602" mass="67193">MKTKNIAIIGSGATALYLLKHIGDNIKVLKDQFNLITIFERSDHMGMGMPYSPETTDIFNLANISSVEIPELPETFGDWLREQSTEELVSLNVTDFPIDDAEVYGRLALGRYLHEQYRNILLKLKEGGIRTREVRGVHVSDIVYNGASKTVTIATDRGEHTDFLKVVIATGHLWNEADRPDKGYFGSPWPIKKLLPAKGGTHNFKVGTLGASLSAFDVATSLAHRHGSFSKNGKRLSFKLREGAEGFKLVMHSSEGWLPHLQYEQMEPMREIYRHTDKGALLSLVDEKGFLSIETFFDRVCRPALSIALERDGMGTMVNELNSPNFTFRNFVEMMAKDHEYSDSFEGMKKEMFKATDSVENNRPIHWMETLDDLMYCLNFHAELLPAEDHLFFKSEVSPFLMNVIAALPLQSADILIALHEAGCIELITGKVTVLEGNDTDKRTFIEVESVDGETTVLGYDMFINCAGQKSIGLDDFPFPSLVRDGHLRRARAKIKMPQELQSGGNGSESRDIIEQDGQAYLGIGGIDIDAAYRIIGTDGVSNERIMDITFTHTSGIRPYSYGLQACSATSKILVASWTARTEGQFQADVENMATLFKDNGL</sequence>
<dbReference type="PANTHER" id="PTHR40254:SF1">
    <property type="entry name" value="BLR0577 PROTEIN"/>
    <property type="match status" value="1"/>
</dbReference>
<dbReference type="Proteomes" id="UP000199109">
    <property type="component" value="Unassembled WGS sequence"/>
</dbReference>